<feature type="signal peptide" evidence="1">
    <location>
        <begin position="1"/>
        <end position="24"/>
    </location>
</feature>
<accession>A0AAV7RFR7</accession>
<gene>
    <name evidence="2" type="ORF">NDU88_002437</name>
</gene>
<comment type="caution">
    <text evidence="2">The sequence shown here is derived from an EMBL/GenBank/DDBJ whole genome shotgun (WGS) entry which is preliminary data.</text>
</comment>
<name>A0AAV7RFR7_PLEWA</name>
<reference evidence="2" key="1">
    <citation type="journal article" date="2022" name="bioRxiv">
        <title>Sequencing and chromosome-scale assembly of the giantPleurodeles waltlgenome.</title>
        <authorList>
            <person name="Brown T."/>
            <person name="Elewa A."/>
            <person name="Iarovenko S."/>
            <person name="Subramanian E."/>
            <person name="Araus A.J."/>
            <person name="Petzold A."/>
            <person name="Susuki M."/>
            <person name="Suzuki K.-i.T."/>
            <person name="Hayashi T."/>
            <person name="Toyoda A."/>
            <person name="Oliveira C."/>
            <person name="Osipova E."/>
            <person name="Leigh N.D."/>
            <person name="Simon A."/>
            <person name="Yun M.H."/>
        </authorList>
    </citation>
    <scope>NUCLEOTIDE SEQUENCE</scope>
    <source>
        <strain evidence="2">20211129_DDA</strain>
        <tissue evidence="2">Liver</tissue>
    </source>
</reference>
<evidence type="ECO:0000256" key="1">
    <source>
        <dbReference type="SAM" id="SignalP"/>
    </source>
</evidence>
<sequence>MPPLPLHCPAVLALILMSSPLVSPRRLELFLRSPRSRLRPPSHRGFALRFPHCFLSLRPGAQFVSRLTPPAVTRKRKRRGLRPEDFRVRSLLCPNAPGVRQVRLR</sequence>
<keyword evidence="3" id="KW-1185">Reference proteome</keyword>
<protein>
    <recommendedName>
        <fullName evidence="4">Secreted protein</fullName>
    </recommendedName>
</protein>
<dbReference type="EMBL" id="JANPWB010000009">
    <property type="protein sequence ID" value="KAJ1149630.1"/>
    <property type="molecule type" value="Genomic_DNA"/>
</dbReference>
<evidence type="ECO:0000313" key="2">
    <source>
        <dbReference type="EMBL" id="KAJ1149630.1"/>
    </source>
</evidence>
<dbReference type="AlphaFoldDB" id="A0AAV7RFR7"/>
<proteinExistence type="predicted"/>
<feature type="chain" id="PRO_5043675610" description="Secreted protein" evidence="1">
    <location>
        <begin position="25"/>
        <end position="105"/>
    </location>
</feature>
<organism evidence="2 3">
    <name type="scientific">Pleurodeles waltl</name>
    <name type="common">Iberian ribbed newt</name>
    <dbReference type="NCBI Taxonomy" id="8319"/>
    <lineage>
        <taxon>Eukaryota</taxon>
        <taxon>Metazoa</taxon>
        <taxon>Chordata</taxon>
        <taxon>Craniata</taxon>
        <taxon>Vertebrata</taxon>
        <taxon>Euteleostomi</taxon>
        <taxon>Amphibia</taxon>
        <taxon>Batrachia</taxon>
        <taxon>Caudata</taxon>
        <taxon>Salamandroidea</taxon>
        <taxon>Salamandridae</taxon>
        <taxon>Pleurodelinae</taxon>
        <taxon>Pleurodeles</taxon>
    </lineage>
</organism>
<keyword evidence="1" id="KW-0732">Signal</keyword>
<evidence type="ECO:0008006" key="4">
    <source>
        <dbReference type="Google" id="ProtNLM"/>
    </source>
</evidence>
<dbReference type="Proteomes" id="UP001066276">
    <property type="component" value="Chromosome 5"/>
</dbReference>
<evidence type="ECO:0000313" key="3">
    <source>
        <dbReference type="Proteomes" id="UP001066276"/>
    </source>
</evidence>